<comment type="caution">
    <text evidence="1">The sequence shown here is derived from an EMBL/GenBank/DDBJ whole genome shotgun (WGS) entry which is preliminary data.</text>
</comment>
<organism evidence="1 2">
    <name type="scientific">Halopenitus salinus</name>
    <dbReference type="NCBI Taxonomy" id="1198295"/>
    <lineage>
        <taxon>Archaea</taxon>
        <taxon>Methanobacteriati</taxon>
        <taxon>Methanobacteriota</taxon>
        <taxon>Stenosarchaea group</taxon>
        <taxon>Halobacteria</taxon>
        <taxon>Halobacteriales</taxon>
        <taxon>Haloferacaceae</taxon>
        <taxon>Halopenitus</taxon>
    </lineage>
</organism>
<protein>
    <submittedName>
        <fullName evidence="1">DUF1156 domain-containing protein</fullName>
    </submittedName>
</protein>
<keyword evidence="2" id="KW-1185">Reference proteome</keyword>
<accession>A0ABD5UTD5</accession>
<evidence type="ECO:0000313" key="2">
    <source>
        <dbReference type="Proteomes" id="UP001596296"/>
    </source>
</evidence>
<dbReference type="SUPFAM" id="SSF53335">
    <property type="entry name" value="S-adenosyl-L-methionine-dependent methyltransferases"/>
    <property type="match status" value="1"/>
</dbReference>
<dbReference type="InterPro" id="IPR002052">
    <property type="entry name" value="DNA_methylase_N6_adenine_CS"/>
</dbReference>
<gene>
    <name evidence="1" type="ORF">ACFQE9_01810</name>
</gene>
<dbReference type="RefSeq" id="WP_379739452.1">
    <property type="nucleotide sequence ID" value="NZ_JBHSVN010000002.1"/>
</dbReference>
<dbReference type="AlphaFoldDB" id="A0ABD5UTD5"/>
<dbReference type="EMBL" id="JBHSXL010000002">
    <property type="protein sequence ID" value="MFC6891366.1"/>
    <property type="molecule type" value="Genomic_DNA"/>
</dbReference>
<proteinExistence type="predicted"/>
<reference evidence="1 2" key="1">
    <citation type="journal article" date="2019" name="Int. J. Syst. Evol. Microbiol.">
        <title>The Global Catalogue of Microorganisms (GCM) 10K type strain sequencing project: providing services to taxonomists for standard genome sequencing and annotation.</title>
        <authorList>
            <consortium name="The Broad Institute Genomics Platform"/>
            <consortium name="The Broad Institute Genome Sequencing Center for Infectious Disease"/>
            <person name="Wu L."/>
            <person name="Ma J."/>
        </authorList>
    </citation>
    <scope>NUCLEOTIDE SEQUENCE [LARGE SCALE GENOMIC DNA]</scope>
    <source>
        <strain evidence="1 2">SKJ47</strain>
    </source>
</reference>
<name>A0ABD5UTD5_9EURY</name>
<dbReference type="PROSITE" id="PS00092">
    <property type="entry name" value="N6_MTASE"/>
    <property type="match status" value="1"/>
</dbReference>
<dbReference type="Gene3D" id="3.40.50.150">
    <property type="entry name" value="Vaccinia Virus protein VP39"/>
    <property type="match status" value="1"/>
</dbReference>
<dbReference type="Proteomes" id="UP001596296">
    <property type="component" value="Unassembled WGS sequence"/>
</dbReference>
<dbReference type="InterPro" id="IPR029063">
    <property type="entry name" value="SAM-dependent_MTases_sf"/>
</dbReference>
<sequence>MSENNSAPDSIEQEAPDNVAIESRLPLTAIDIESQKDMKSGRYHALRGLHKWFAGRPTPAARLSVLASAYPGQIEADKLLKIMRFGPKAMEEGISDYIQEKFAQDRNGKTIDEHYGYPNPNTISPTEVQLSNFHEEVKEAWGGDLPTLLDPTAGRGIIPFESIRYGFPTISNELNPVPSLIIKAGVEYAPEVGSLEEDVEKWGEKIHKEAKRSIEKYYPTNSEERTILSCACTYIIRCDSCGGDIPLVSKWWLNQSSKGGAAVRPKYENGSVEYEFVDMDRTPKSEYDPANAPVSRGDAECPFCGVVTEEKQIRNKIHDGDFEYSVYGVNYEDASGDRKYRAGDEVDNQGMKKAAERVETDFAMLDFLSEPVEHGLNTSQIKRYGIDQWQDIFIPRQLVVHYEYHQAYEKFKDEIQREYSERRSKAILTILTLGASRAFSFNSRLSQWYDSRGYPDPLFTDNNYAIKKMFGDNNLSAPRRGYVQSLSHVLDSYEELATYDVSGDLETHSIDAASLNTEISKGDVDIAVVDPPYYSSIMYAELSEAYYVLQKRYLKDIFPDLFSSTLPNKDDEAVANPSRFNEIAGDNESKKELANQFYEDKMNDIFSEIHRLLSGNGIMTVMFTHRDMDAWDTLTTALIDAGFVISATHPIKTEKTDRVGLQGKSSADSSILLVARKTSETSSDESTLWENIARDIESLAEEETEKILNSEYNISKTDTAIAVYGPTLQRFAEAHPVVNKKGESIRPRKALTEARKAVTSVIAEKFLNTKGFEQLDALTRWYILAWLIYENDTIPYDEGRQLGVAAGVDIDDIKRSTKLWRGGTEVTLQGYQDRVQDIILLQDDSVDNPSSRKYPVNPTDTRFTYTIDLVHSALHVYDRDGPRAAWKWLTERNLKSNDEFKVAITALLEVLPEDEDMYEVLTNLISGETGDYLDINVDHIDMSGLERQTSLEEHDK</sequence>
<evidence type="ECO:0000313" key="1">
    <source>
        <dbReference type="EMBL" id="MFC6891366.1"/>
    </source>
</evidence>